<dbReference type="InterPro" id="IPR058792">
    <property type="entry name" value="Beta-barrel_RND_2"/>
</dbReference>
<dbReference type="PANTHER" id="PTHR30469">
    <property type="entry name" value="MULTIDRUG RESISTANCE PROTEIN MDTA"/>
    <property type="match status" value="1"/>
</dbReference>
<feature type="transmembrane region" description="Helical" evidence="4">
    <location>
        <begin position="56"/>
        <end position="73"/>
    </location>
</feature>
<dbReference type="OrthoDB" id="9806939at2"/>
<dbReference type="Gene3D" id="2.40.50.100">
    <property type="match status" value="1"/>
</dbReference>
<feature type="region of interest" description="Disordered" evidence="3">
    <location>
        <begin position="1"/>
        <end position="49"/>
    </location>
</feature>
<proteinExistence type="inferred from homology"/>
<keyword evidence="9" id="KW-1185">Reference proteome</keyword>
<comment type="similarity">
    <text evidence="1">Belongs to the membrane fusion protein (MFP) (TC 8.A.1) family.</text>
</comment>
<evidence type="ECO:0000256" key="1">
    <source>
        <dbReference type="ARBA" id="ARBA00009477"/>
    </source>
</evidence>
<dbReference type="SUPFAM" id="SSF111369">
    <property type="entry name" value="HlyD-like secretion proteins"/>
    <property type="match status" value="1"/>
</dbReference>
<keyword evidence="4" id="KW-1133">Transmembrane helix</keyword>
<evidence type="ECO:0000313" key="9">
    <source>
        <dbReference type="Proteomes" id="UP000240653"/>
    </source>
</evidence>
<feature type="domain" description="YknX-like C-terminal permuted SH3-like" evidence="7">
    <location>
        <begin position="367"/>
        <end position="433"/>
    </location>
</feature>
<dbReference type="NCBIfam" id="TIGR01730">
    <property type="entry name" value="RND_mfp"/>
    <property type="match status" value="1"/>
</dbReference>
<evidence type="ECO:0000313" key="8">
    <source>
        <dbReference type="EMBL" id="PSJ60273.1"/>
    </source>
</evidence>
<feature type="compositionally biased region" description="Basic and acidic residues" evidence="3">
    <location>
        <begin position="29"/>
        <end position="40"/>
    </location>
</feature>
<name>A0A2P7SCR6_9HYPH</name>
<dbReference type="Pfam" id="PF25917">
    <property type="entry name" value="BSH_RND"/>
    <property type="match status" value="1"/>
</dbReference>
<dbReference type="Gene3D" id="1.10.287.470">
    <property type="entry name" value="Helix hairpin bin"/>
    <property type="match status" value="1"/>
</dbReference>
<comment type="caution">
    <text evidence="8">The sequence shown here is derived from an EMBL/GenBank/DDBJ whole genome shotgun (WGS) entry which is preliminary data.</text>
</comment>
<feature type="domain" description="Multidrug resistance protein MdtA-like barrel-sandwich hybrid" evidence="5">
    <location>
        <begin position="122"/>
        <end position="272"/>
    </location>
</feature>
<evidence type="ECO:0000256" key="4">
    <source>
        <dbReference type="SAM" id="Phobius"/>
    </source>
</evidence>
<dbReference type="Pfam" id="PF25954">
    <property type="entry name" value="Beta-barrel_RND_2"/>
    <property type="match status" value="1"/>
</dbReference>
<dbReference type="Pfam" id="PF25989">
    <property type="entry name" value="YknX_C"/>
    <property type="match status" value="1"/>
</dbReference>
<dbReference type="GO" id="GO:1990281">
    <property type="term" value="C:efflux pump complex"/>
    <property type="evidence" value="ECO:0007669"/>
    <property type="project" value="TreeGrafter"/>
</dbReference>
<dbReference type="Gene3D" id="2.40.420.20">
    <property type="match status" value="1"/>
</dbReference>
<reference evidence="8 9" key="1">
    <citation type="submission" date="2018-03" db="EMBL/GenBank/DDBJ databases">
        <title>The draft genome of Mesorhizobium soli JCM 19897.</title>
        <authorList>
            <person name="Li L."/>
            <person name="Liu L."/>
            <person name="Liang L."/>
            <person name="Wang T."/>
            <person name="Zhang X."/>
        </authorList>
    </citation>
    <scope>NUCLEOTIDE SEQUENCE [LARGE SCALE GENOMIC DNA]</scope>
    <source>
        <strain evidence="8 9">JCM 19897</strain>
    </source>
</reference>
<keyword evidence="4" id="KW-0812">Transmembrane</keyword>
<evidence type="ECO:0000256" key="2">
    <source>
        <dbReference type="SAM" id="Coils"/>
    </source>
</evidence>
<dbReference type="InterPro" id="IPR058637">
    <property type="entry name" value="YknX-like_C"/>
</dbReference>
<dbReference type="EMBL" id="PXYL01000006">
    <property type="protein sequence ID" value="PSJ60273.1"/>
    <property type="molecule type" value="Genomic_DNA"/>
</dbReference>
<dbReference type="InterPro" id="IPR006143">
    <property type="entry name" value="RND_pump_MFP"/>
</dbReference>
<accession>A0A2P7SCR6</accession>
<feature type="domain" description="CusB-like beta-barrel" evidence="6">
    <location>
        <begin position="287"/>
        <end position="359"/>
    </location>
</feature>
<keyword evidence="2" id="KW-0175">Coiled coil</keyword>
<evidence type="ECO:0000259" key="7">
    <source>
        <dbReference type="Pfam" id="PF25989"/>
    </source>
</evidence>
<evidence type="ECO:0000259" key="6">
    <source>
        <dbReference type="Pfam" id="PF25954"/>
    </source>
</evidence>
<organism evidence="8 9">
    <name type="scientific">Pseudaminobacter soli</name>
    <name type="common">ex Li et al. 2025</name>
    <dbReference type="NCBI Taxonomy" id="1295366"/>
    <lineage>
        <taxon>Bacteria</taxon>
        <taxon>Pseudomonadati</taxon>
        <taxon>Pseudomonadota</taxon>
        <taxon>Alphaproteobacteria</taxon>
        <taxon>Hyphomicrobiales</taxon>
        <taxon>Phyllobacteriaceae</taxon>
        <taxon>Pseudaminobacter</taxon>
    </lineage>
</organism>
<dbReference type="Gene3D" id="2.40.30.170">
    <property type="match status" value="1"/>
</dbReference>
<protein>
    <submittedName>
        <fullName evidence="8">Efflux RND transporter periplasmic adaptor subunit</fullName>
    </submittedName>
</protein>
<feature type="region of interest" description="Disordered" evidence="3">
    <location>
        <begin position="423"/>
        <end position="443"/>
    </location>
</feature>
<dbReference type="GO" id="GO:0015562">
    <property type="term" value="F:efflux transmembrane transporter activity"/>
    <property type="evidence" value="ECO:0007669"/>
    <property type="project" value="TreeGrafter"/>
</dbReference>
<dbReference type="AlphaFoldDB" id="A0A2P7SCR6"/>
<keyword evidence="4" id="KW-0472">Membrane</keyword>
<feature type="coiled-coil region" evidence="2">
    <location>
        <begin position="155"/>
        <end position="189"/>
    </location>
</feature>
<evidence type="ECO:0000259" key="5">
    <source>
        <dbReference type="Pfam" id="PF25917"/>
    </source>
</evidence>
<sequence>MTASRPMASLRSFRMNEVRIDQEGQPVRDLQETVDRKTDSRPTPPPEVRRRYGGRLFALLALLLLAGGLALGAKRFYSQQQQVADTAKEQHDLVPSVRVATVEPNSGIVSVTLPGTTAAYSTASIYARATGYIDKRNADIGDQVKAGELLASLAVPELDDQISQNEATLKQLQAALDQAQANLKLAQVTWNRDTKLVDQGWATQQQGTIDVQNLKAQQAAVGVAQANVSAQENLLRVLRQDRSYASVVAPFDGVITQRNVDVGSLVQGNTASGTFMFEIMQNDVIRVSVYVPQDSAFGVEPGIDATVRVPELPDREFTGKVTRVADALQTGTRTLLTEIDLANPDGALPPGVYCTVELKVPRKSQSVVVPADAIIFNRDGLQVAVVNDGKAEFRKIRETRDLGTKVEVDSGVQAGDQVILDPSVDLANGSKVQPQREAPAPSK</sequence>
<gene>
    <name evidence="8" type="ORF">C7I85_14020</name>
</gene>
<evidence type="ECO:0000256" key="3">
    <source>
        <dbReference type="SAM" id="MobiDB-lite"/>
    </source>
</evidence>
<dbReference type="PANTHER" id="PTHR30469:SF37">
    <property type="entry name" value="RAGD PROTEIN"/>
    <property type="match status" value="1"/>
</dbReference>
<dbReference type="InterPro" id="IPR058625">
    <property type="entry name" value="MdtA-like_BSH"/>
</dbReference>
<dbReference type="Proteomes" id="UP000240653">
    <property type="component" value="Unassembled WGS sequence"/>
</dbReference>